<dbReference type="PROSITE" id="PS51257">
    <property type="entry name" value="PROKAR_LIPOPROTEIN"/>
    <property type="match status" value="1"/>
</dbReference>
<dbReference type="EMBL" id="WYET01000004">
    <property type="protein sequence ID" value="NVN18267.1"/>
    <property type="molecule type" value="Genomic_DNA"/>
</dbReference>
<name>A0A850NLU2_9FLAO</name>
<evidence type="ECO:0000256" key="1">
    <source>
        <dbReference type="SAM" id="SignalP"/>
    </source>
</evidence>
<gene>
    <name evidence="2" type="ORF">GUA46_07935</name>
</gene>
<evidence type="ECO:0000313" key="3">
    <source>
        <dbReference type="Proteomes" id="UP000558089"/>
    </source>
</evidence>
<feature type="signal peptide" evidence="1">
    <location>
        <begin position="1"/>
        <end position="26"/>
    </location>
</feature>
<proteinExistence type="predicted"/>
<reference evidence="2 3" key="1">
    <citation type="submission" date="2020-01" db="EMBL/GenBank/DDBJ databases">
        <title>Draft Genome Analysis of Muricauda sp. HICW Isolated from coastal seawater of PR China.</title>
        <authorList>
            <person name="Chen M.-X."/>
        </authorList>
    </citation>
    <scope>NUCLEOTIDE SEQUENCE [LARGE SCALE GENOMIC DNA]</scope>
    <source>
        <strain evidence="2 3">HICW</strain>
    </source>
</reference>
<dbReference type="Proteomes" id="UP000558089">
    <property type="component" value="Unassembled WGS sequence"/>
</dbReference>
<comment type="caution">
    <text evidence="2">The sequence shown here is derived from an EMBL/GenBank/DDBJ whole genome shotgun (WGS) entry which is preliminary data.</text>
</comment>
<organism evidence="2 3">
    <name type="scientific">Flagellimonas chongwuensis</name>
    <dbReference type="NCBI Taxonomy" id="2697365"/>
    <lineage>
        <taxon>Bacteria</taxon>
        <taxon>Pseudomonadati</taxon>
        <taxon>Bacteroidota</taxon>
        <taxon>Flavobacteriia</taxon>
        <taxon>Flavobacteriales</taxon>
        <taxon>Flavobacteriaceae</taxon>
        <taxon>Flagellimonas</taxon>
    </lineage>
</organism>
<keyword evidence="1" id="KW-0732">Signal</keyword>
<feature type="chain" id="PRO_5032725220" evidence="1">
    <location>
        <begin position="27"/>
        <end position="185"/>
    </location>
</feature>
<dbReference type="Pfam" id="PF14059">
    <property type="entry name" value="DUF4251"/>
    <property type="match status" value="1"/>
</dbReference>
<protein>
    <submittedName>
        <fullName evidence="2">DUF4251 domain-containing protein</fullName>
    </submittedName>
</protein>
<dbReference type="AlphaFoldDB" id="A0A850NLU2"/>
<sequence length="185" mass="20269">MKHIIKFGAFLLLLMSVGCASSKNQASPEAMAALDKMITNQHFEIDANWAQPMASQGLNSIANAGLLPFGSTASRIDISGSGGYLRMVGDSVKADLPFYGERRMGGYYNQNNAGIKFDGVPKDLSFSSNKKDSGKTMRFNITEDSESYQVIAQLYPNGNARLTVSSSQRANIWYQGNLSEYKKKE</sequence>
<accession>A0A850NLU2</accession>
<evidence type="ECO:0000313" key="2">
    <source>
        <dbReference type="EMBL" id="NVN18267.1"/>
    </source>
</evidence>
<keyword evidence="3" id="KW-1185">Reference proteome</keyword>
<dbReference type="Gene3D" id="2.40.128.410">
    <property type="match status" value="1"/>
</dbReference>
<dbReference type="RefSeq" id="WP_176620044.1">
    <property type="nucleotide sequence ID" value="NZ_WYET01000004.1"/>
</dbReference>
<dbReference type="InterPro" id="IPR025347">
    <property type="entry name" value="DUF4251"/>
</dbReference>